<dbReference type="Proteomes" id="UP000757232">
    <property type="component" value="Unassembled WGS sequence"/>
</dbReference>
<feature type="region of interest" description="Disordered" evidence="1">
    <location>
        <begin position="307"/>
        <end position="413"/>
    </location>
</feature>
<dbReference type="PROSITE" id="PS00108">
    <property type="entry name" value="PROTEIN_KINASE_ST"/>
    <property type="match status" value="1"/>
</dbReference>
<dbReference type="InterPro" id="IPR051681">
    <property type="entry name" value="Ser/Thr_Kinases-Pseudokinases"/>
</dbReference>
<dbReference type="OrthoDB" id="8693905at2759"/>
<comment type="caution">
    <text evidence="3">The sequence shown here is derived from an EMBL/GenBank/DDBJ whole genome shotgun (WGS) entry which is preliminary data.</text>
</comment>
<dbReference type="PANTHER" id="PTHR44329">
    <property type="entry name" value="SERINE/THREONINE-PROTEIN KINASE TNNI3K-RELATED"/>
    <property type="match status" value="1"/>
</dbReference>
<dbReference type="SUPFAM" id="SSF54768">
    <property type="entry name" value="dsRNA-binding domain-like"/>
    <property type="match status" value="1"/>
</dbReference>
<proteinExistence type="predicted"/>
<dbReference type="InterPro" id="IPR008271">
    <property type="entry name" value="Ser/Thr_kinase_AS"/>
</dbReference>
<dbReference type="SMART" id="SM00220">
    <property type="entry name" value="S_TKc"/>
    <property type="match status" value="1"/>
</dbReference>
<dbReference type="InterPro" id="IPR011009">
    <property type="entry name" value="Kinase-like_dom_sf"/>
</dbReference>
<keyword evidence="3" id="KW-0418">Kinase</keyword>
<evidence type="ECO:0000313" key="3">
    <source>
        <dbReference type="EMBL" id="OCB92074.1"/>
    </source>
</evidence>
<keyword evidence="4" id="KW-1185">Reference proteome</keyword>
<organism evidence="3 4">
    <name type="scientific">Sanghuangporus baumii</name>
    <name type="common">Phellinus baumii</name>
    <dbReference type="NCBI Taxonomy" id="108892"/>
    <lineage>
        <taxon>Eukaryota</taxon>
        <taxon>Fungi</taxon>
        <taxon>Dikarya</taxon>
        <taxon>Basidiomycota</taxon>
        <taxon>Agaricomycotina</taxon>
        <taxon>Agaricomycetes</taxon>
        <taxon>Hymenochaetales</taxon>
        <taxon>Hymenochaetaceae</taxon>
        <taxon>Sanghuangporus</taxon>
    </lineage>
</organism>
<reference evidence="3" key="1">
    <citation type="submission" date="2016-06" db="EMBL/GenBank/DDBJ databases">
        <title>Draft Genome sequence of the fungus Inonotus baumii.</title>
        <authorList>
            <person name="Zhu H."/>
            <person name="Lin W."/>
        </authorList>
    </citation>
    <scope>NUCLEOTIDE SEQUENCE</scope>
    <source>
        <strain evidence="3">821</strain>
    </source>
</reference>
<accession>A0A9Q5NFA0</accession>
<feature type="compositionally biased region" description="Polar residues" evidence="1">
    <location>
        <begin position="342"/>
        <end position="351"/>
    </location>
</feature>
<dbReference type="Pfam" id="PF07714">
    <property type="entry name" value="PK_Tyr_Ser-Thr"/>
    <property type="match status" value="1"/>
</dbReference>
<protein>
    <submittedName>
        <fullName evidence="3">Kinase-like protein</fullName>
    </submittedName>
</protein>
<dbReference type="AlphaFoldDB" id="A0A9Q5NFA0"/>
<gene>
    <name evidence="3" type="ORF">A7U60_g609</name>
</gene>
<dbReference type="InterPro" id="IPR000719">
    <property type="entry name" value="Prot_kinase_dom"/>
</dbReference>
<feature type="domain" description="Protein kinase" evidence="2">
    <location>
        <begin position="1"/>
        <end position="296"/>
    </location>
</feature>
<dbReference type="EMBL" id="LNZH02000037">
    <property type="protein sequence ID" value="OCB92074.1"/>
    <property type="molecule type" value="Genomic_DNA"/>
</dbReference>
<feature type="compositionally biased region" description="Basic and acidic residues" evidence="1">
    <location>
        <begin position="314"/>
        <end position="323"/>
    </location>
</feature>
<dbReference type="PANTHER" id="PTHR44329:SF289">
    <property type="entry name" value="SERINE_THREONINE-PROTEIN KINASE VIK"/>
    <property type="match status" value="1"/>
</dbReference>
<dbReference type="Gene3D" id="1.10.510.10">
    <property type="entry name" value="Transferase(Phosphotransferase) domain 1"/>
    <property type="match status" value="1"/>
</dbReference>
<dbReference type="Gene3D" id="3.30.160.20">
    <property type="match status" value="1"/>
</dbReference>
<dbReference type="SUPFAM" id="SSF56112">
    <property type="entry name" value="Protein kinase-like (PK-like)"/>
    <property type="match status" value="1"/>
</dbReference>
<dbReference type="InterPro" id="IPR001245">
    <property type="entry name" value="Ser-Thr/Tyr_kinase_cat_dom"/>
</dbReference>
<dbReference type="GO" id="GO:0005524">
    <property type="term" value="F:ATP binding"/>
    <property type="evidence" value="ECO:0007669"/>
    <property type="project" value="InterPro"/>
</dbReference>
<evidence type="ECO:0000259" key="2">
    <source>
        <dbReference type="PROSITE" id="PS50011"/>
    </source>
</evidence>
<dbReference type="PROSITE" id="PS50011">
    <property type="entry name" value="PROTEIN_KINASE_DOM"/>
    <property type="match status" value="1"/>
</dbReference>
<keyword evidence="3" id="KW-0808">Transferase</keyword>
<evidence type="ECO:0000313" key="4">
    <source>
        <dbReference type="Proteomes" id="UP000757232"/>
    </source>
</evidence>
<evidence type="ECO:0000256" key="1">
    <source>
        <dbReference type="SAM" id="MobiDB-lite"/>
    </source>
</evidence>
<sequence length="601" mass="66088">MATSPQSSPFSTLAFNFANLSTSPQENQVVNLTGYLEEIDGTTFACGGYADLYKYRCRPFIFDPGAENAVFAVKTPRMNEIDSHTTENASRNRNNNPLPSLVSDFMEKGTAVQYLKCCTDANLIELIRDAAKGLSHLHERGIAHGDIKGDNILVGGDCRARIADFGLSRMLGTNGLPVEVTTTDANRSSRWHAVEYFDFTAPVRTTGPTKPADVWSFGCTVLFFSGALPFFDAVEPEVALRLSRGELPKFPPYACNPEFGKHRAGIVAFCRLCWVRDPGLRPQMCVLEEVACSDFWEETCMVGTNQDTVSSEFSRQESSRSDENGESETTPTKPLPEDGLRSRSSSESTVVGTPPEVGDIKIPVVEDPPEETNPVNPPQDTPVDQAEANGENAAPVNSPATIPSPPPPSLEDILSSRHITPQEILNEFAMTTHMFKIQYIDGESTGPSHLRTHVMKCMGKFFSLFPDSLYLSVDLLQLDILSVNGEEYGVGSVPGRKKQAKERAALAALRRLYLENPALFNLRYLPILRAYLDENNLLSRVTWSRQSGPSPDDPTRWEHRATFMYDGNVVAVGVGPTENIAEEHAARKVEAEWSDGIVNAA</sequence>
<dbReference type="GO" id="GO:0004674">
    <property type="term" value="F:protein serine/threonine kinase activity"/>
    <property type="evidence" value="ECO:0007669"/>
    <property type="project" value="TreeGrafter"/>
</dbReference>
<name>A0A9Q5NFA0_SANBA</name>